<dbReference type="EMBL" id="BEZZ01008879">
    <property type="protein sequence ID" value="GCC16333.1"/>
    <property type="molecule type" value="Genomic_DNA"/>
</dbReference>
<keyword evidence="4" id="KW-0472">Membrane</keyword>
<sequence length="178" mass="20060">MAHFYTGQCFHTRIHQVGQQAADKTACIYIKNDTNNIELTDPEHFIVKGKLLSTLENVEKGKEKTISFMEGSEEGCAGILGYQCGDNQLLVLFYKPSTYSDTDPPVCVLSIQDKKVTLNENLYKTMLQEEPSSSTMSKKSIREIEYLQILKVKNLQITCMLEGTDAISVTIKNEKSHK</sequence>
<accession>A0A401RDX3</accession>
<comment type="caution">
    <text evidence="6">The sequence shown here is derived from an EMBL/GenBank/DDBJ whole genome shotgun (WGS) entry which is preliminary data.</text>
</comment>
<evidence type="ECO:0000256" key="5">
    <source>
        <dbReference type="ARBA" id="ARBA00023331"/>
    </source>
</evidence>
<dbReference type="AlphaFoldDB" id="A0A401RDX3"/>
<dbReference type="GO" id="GO:0044218">
    <property type="term" value="C:other organism cell membrane"/>
    <property type="evidence" value="ECO:0007669"/>
    <property type="project" value="UniProtKB-KW"/>
</dbReference>
<organism evidence="6 7">
    <name type="scientific">Chiloscyllium punctatum</name>
    <name type="common">Brownbanded bambooshark</name>
    <name type="synonym">Hemiscyllium punctatum</name>
    <dbReference type="NCBI Taxonomy" id="137246"/>
    <lineage>
        <taxon>Eukaryota</taxon>
        <taxon>Metazoa</taxon>
        <taxon>Chordata</taxon>
        <taxon>Craniata</taxon>
        <taxon>Vertebrata</taxon>
        <taxon>Chondrichthyes</taxon>
        <taxon>Elasmobranchii</taxon>
        <taxon>Galeomorphii</taxon>
        <taxon>Galeoidea</taxon>
        <taxon>Orectolobiformes</taxon>
        <taxon>Hemiscylliidae</taxon>
        <taxon>Chiloscyllium</taxon>
    </lineage>
</organism>
<evidence type="ECO:0000256" key="4">
    <source>
        <dbReference type="ARBA" id="ARBA00023298"/>
    </source>
</evidence>
<gene>
    <name evidence="6" type="ORF">chiPu_0022560</name>
</gene>
<proteinExistence type="predicted"/>
<evidence type="ECO:0000256" key="2">
    <source>
        <dbReference type="ARBA" id="ARBA00004532"/>
    </source>
</evidence>
<reference evidence="6 7" key="1">
    <citation type="journal article" date="2018" name="Nat. Ecol. Evol.">
        <title>Shark genomes provide insights into elasmobranch evolution and the origin of vertebrates.</title>
        <authorList>
            <person name="Hara Y"/>
            <person name="Yamaguchi K"/>
            <person name="Onimaru K"/>
            <person name="Kadota M"/>
            <person name="Koyanagi M"/>
            <person name="Keeley SD"/>
            <person name="Tatsumi K"/>
            <person name="Tanaka K"/>
            <person name="Motone F"/>
            <person name="Kageyama Y"/>
            <person name="Nozu R"/>
            <person name="Adachi N"/>
            <person name="Nishimura O"/>
            <person name="Nakagawa R"/>
            <person name="Tanegashima C"/>
            <person name="Kiyatake I"/>
            <person name="Matsumoto R"/>
            <person name="Murakumo K"/>
            <person name="Nishida K"/>
            <person name="Terakita A"/>
            <person name="Kuratani S"/>
            <person name="Sato K"/>
            <person name="Hyodo S Kuraku.S."/>
        </authorList>
    </citation>
    <scope>NUCLEOTIDE SEQUENCE [LARGE SCALE GENOMIC DNA]</scope>
</reference>
<keyword evidence="3" id="KW-1052">Target cell membrane</keyword>
<keyword evidence="7" id="KW-1185">Reference proteome</keyword>
<keyword evidence="5" id="KW-0166">Nematocyst</keyword>
<dbReference type="InterPro" id="IPR015926">
    <property type="entry name" value="Cytolysin/lectin"/>
</dbReference>
<evidence type="ECO:0000256" key="1">
    <source>
        <dbReference type="ARBA" id="ARBA00004175"/>
    </source>
</evidence>
<dbReference type="Proteomes" id="UP000287033">
    <property type="component" value="Unassembled WGS sequence"/>
</dbReference>
<name>A0A401RDX3_CHIPU</name>
<evidence type="ECO:0000313" key="7">
    <source>
        <dbReference type="Proteomes" id="UP000287033"/>
    </source>
</evidence>
<comment type="subcellular location">
    <subcellularLocation>
        <location evidence="2">Nematocyst</location>
    </subcellularLocation>
    <subcellularLocation>
        <location evidence="1">Target cell membrane</location>
    </subcellularLocation>
</comment>
<dbReference type="Gene3D" id="2.60.270.20">
    <property type="entry name" value="Cytolysin/lectin"/>
    <property type="match status" value="1"/>
</dbReference>
<dbReference type="GO" id="GO:0042151">
    <property type="term" value="C:nematocyst"/>
    <property type="evidence" value="ECO:0007669"/>
    <property type="project" value="UniProtKB-SubCell"/>
</dbReference>
<keyword evidence="4" id="KW-1053">Target membrane</keyword>
<dbReference type="OrthoDB" id="10432072at2759"/>
<evidence type="ECO:0000256" key="3">
    <source>
        <dbReference type="ARBA" id="ARBA00022537"/>
    </source>
</evidence>
<evidence type="ECO:0000313" key="6">
    <source>
        <dbReference type="EMBL" id="GCC16333.1"/>
    </source>
</evidence>
<protein>
    <submittedName>
        <fullName evidence="6">Uncharacterized protein</fullName>
    </submittedName>
</protein>